<sequence length="690" mass="76645">MTELKHLENISLFDNQFSGVIPQSLGINSSLVRLDLMNNKFTGILPPHLCFGKQLHVLNMGFNQLQGAIPADVGTCTSLRRLTLNQNNFIGPLPLFQNNPSLQYIDLSDNNISGEIPSSLGKCTNVTDVNLSMNKFTGLIPQELGKLVNVRILNLAHNNLVGPLPSQLSNCNKMDRFDVGFNFLNGSFPSSLKSWTGISTLILRENHFTGGIPAFLSEFGMLLELQLGGNLFGDKIPESIGNLQNLMYGLNLSSNGLIGEVPLSFSSLDKLQILDLSHNNLTGSVRSLGALSSLVVVNISYNFFYGPVPKILLNSAPISSLGNPGLLFCCPGSACTSETSYMKPCSDKSTDHKGTKRIVHIVMIEFASLIFVALLLVRLVNFFVDDAQEDEIHDDAGVSLMKKVMEATENLHDKYIIGRGAHGVVYKASLDPYRVFAVKKVQYGENKGKLLSMRREIQTIGLIRHRNLIRFQNFWSGKNYGLVFYEYMENGSLHDVLHVKKPAPALEWNVRYKIAVGIAHALKYLHYDCDPPIVHRDVKPKNILLDSNMEPHVSDFGIAMHIAQSSAPMRTLRSTYIAGTVGYMAPENAYTIVQSGKSDVYSYGVVLLELITRKMVLDPSFNDQTTLMGWVRSAWEETPRIEKIVDPSLVSELSDSTVRRQVTQVVNIAFRCIQRNPNVRPSTVDIIRQI</sequence>
<keyword evidence="2" id="KW-1185">Reference proteome</keyword>
<evidence type="ECO:0000313" key="2">
    <source>
        <dbReference type="Proteomes" id="UP000828941"/>
    </source>
</evidence>
<organism evidence="1 2">
    <name type="scientific">Bauhinia variegata</name>
    <name type="common">Purple orchid tree</name>
    <name type="synonym">Phanera variegata</name>
    <dbReference type="NCBI Taxonomy" id="167791"/>
    <lineage>
        <taxon>Eukaryota</taxon>
        <taxon>Viridiplantae</taxon>
        <taxon>Streptophyta</taxon>
        <taxon>Embryophyta</taxon>
        <taxon>Tracheophyta</taxon>
        <taxon>Spermatophyta</taxon>
        <taxon>Magnoliopsida</taxon>
        <taxon>eudicotyledons</taxon>
        <taxon>Gunneridae</taxon>
        <taxon>Pentapetalae</taxon>
        <taxon>rosids</taxon>
        <taxon>fabids</taxon>
        <taxon>Fabales</taxon>
        <taxon>Fabaceae</taxon>
        <taxon>Cercidoideae</taxon>
        <taxon>Cercideae</taxon>
        <taxon>Bauhiniinae</taxon>
        <taxon>Bauhinia</taxon>
    </lineage>
</organism>
<accession>A0ACB9PXG8</accession>
<name>A0ACB9PXG8_BAUVA</name>
<reference evidence="1 2" key="1">
    <citation type="journal article" date="2022" name="DNA Res.">
        <title>Chromosomal-level genome assembly of the orchid tree Bauhinia variegata (Leguminosae; Cercidoideae) supports the allotetraploid origin hypothesis of Bauhinia.</title>
        <authorList>
            <person name="Zhong Y."/>
            <person name="Chen Y."/>
            <person name="Zheng D."/>
            <person name="Pang J."/>
            <person name="Liu Y."/>
            <person name="Luo S."/>
            <person name="Meng S."/>
            <person name="Qian L."/>
            <person name="Wei D."/>
            <person name="Dai S."/>
            <person name="Zhou R."/>
        </authorList>
    </citation>
    <scope>NUCLEOTIDE SEQUENCE [LARGE SCALE GENOMIC DNA]</scope>
    <source>
        <strain evidence="1">BV-YZ2020</strain>
    </source>
</reference>
<protein>
    <submittedName>
        <fullName evidence="1">Uncharacterized protein</fullName>
    </submittedName>
</protein>
<gene>
    <name evidence="1" type="ORF">L6164_002377</name>
</gene>
<dbReference type="EMBL" id="CM039427">
    <property type="protein sequence ID" value="KAI4353425.1"/>
    <property type="molecule type" value="Genomic_DNA"/>
</dbReference>
<comment type="caution">
    <text evidence="1">The sequence shown here is derived from an EMBL/GenBank/DDBJ whole genome shotgun (WGS) entry which is preliminary data.</text>
</comment>
<evidence type="ECO:0000313" key="1">
    <source>
        <dbReference type="EMBL" id="KAI4353425.1"/>
    </source>
</evidence>
<proteinExistence type="predicted"/>
<dbReference type="Proteomes" id="UP000828941">
    <property type="component" value="Chromosome 2"/>
</dbReference>